<accession>A0ABQ1EFA8</accession>
<reference evidence="2 3" key="1">
    <citation type="journal article" date="2021" name="Int. J. Syst. Evol. Microbiol.">
        <title>Clostridium zeae sp. nov., isolated from corn silage.</title>
        <authorList>
            <person name="Kobayashi H."/>
            <person name="Tanizawa Y."/>
            <person name="Yagura M."/>
            <person name="Sakamoto M."/>
            <person name="Ohkuma M."/>
            <person name="Tohno M."/>
        </authorList>
    </citation>
    <scope>NUCLEOTIDE SEQUENCE [LARGE SCALE GENOMIC DNA]</scope>
    <source>
        <strain evidence="2 3">CSC2</strain>
    </source>
</reference>
<dbReference type="SUPFAM" id="SSF53335">
    <property type="entry name" value="S-adenosyl-L-methionine-dependent methyltransferases"/>
    <property type="match status" value="1"/>
</dbReference>
<proteinExistence type="predicted"/>
<dbReference type="Gene3D" id="3.40.50.150">
    <property type="entry name" value="Vaccinia Virus protein VP39"/>
    <property type="match status" value="1"/>
</dbReference>
<feature type="domain" description="Methyltransferase" evidence="1">
    <location>
        <begin position="10"/>
        <end position="88"/>
    </location>
</feature>
<dbReference type="InterPro" id="IPR029063">
    <property type="entry name" value="SAM-dependent_MTases_sf"/>
</dbReference>
<dbReference type="EMBL" id="BMBA01000004">
    <property type="protein sequence ID" value="GFZ33228.1"/>
    <property type="molecule type" value="Genomic_DNA"/>
</dbReference>
<organism evidence="2 3">
    <name type="scientific">Clostridium zeae</name>
    <dbReference type="NCBI Taxonomy" id="2759022"/>
    <lineage>
        <taxon>Bacteria</taxon>
        <taxon>Bacillati</taxon>
        <taxon>Bacillota</taxon>
        <taxon>Clostridia</taxon>
        <taxon>Eubacteriales</taxon>
        <taxon>Clostridiaceae</taxon>
        <taxon>Clostridium</taxon>
    </lineage>
</organism>
<keyword evidence="3" id="KW-1185">Reference proteome</keyword>
<protein>
    <recommendedName>
        <fullName evidence="1">Methyltransferase domain-containing protein</fullName>
    </recommendedName>
</protein>
<comment type="caution">
    <text evidence="2">The sequence shown here is derived from an EMBL/GenBank/DDBJ whole genome shotgun (WGS) entry which is preliminary data.</text>
</comment>
<dbReference type="Pfam" id="PF13649">
    <property type="entry name" value="Methyltransf_25"/>
    <property type="match status" value="1"/>
</dbReference>
<gene>
    <name evidence="2" type="ORF">CSC2_37540</name>
</gene>
<dbReference type="Proteomes" id="UP000663802">
    <property type="component" value="Unassembled WGS sequence"/>
</dbReference>
<sequence length="103" mass="11436">MLFLCAANGTKYDIGIDLSEKGIEVAENRVQQMTQGEFHFIQGGIDKLKKMDNLDVDAVILSNIIDNLYPDDAEVLISEVERFLKGSGKAKSIFINRSMGKVL</sequence>
<dbReference type="InterPro" id="IPR041698">
    <property type="entry name" value="Methyltransf_25"/>
</dbReference>
<evidence type="ECO:0000313" key="2">
    <source>
        <dbReference type="EMBL" id="GFZ33228.1"/>
    </source>
</evidence>
<name>A0ABQ1EFA8_9CLOT</name>
<evidence type="ECO:0000313" key="3">
    <source>
        <dbReference type="Proteomes" id="UP000663802"/>
    </source>
</evidence>
<evidence type="ECO:0000259" key="1">
    <source>
        <dbReference type="Pfam" id="PF13649"/>
    </source>
</evidence>